<organism evidence="9 10">
    <name type="scientific">Pocillopora meandrina</name>
    <dbReference type="NCBI Taxonomy" id="46732"/>
    <lineage>
        <taxon>Eukaryota</taxon>
        <taxon>Metazoa</taxon>
        <taxon>Cnidaria</taxon>
        <taxon>Anthozoa</taxon>
        <taxon>Hexacorallia</taxon>
        <taxon>Scleractinia</taxon>
        <taxon>Astrocoeniina</taxon>
        <taxon>Pocilloporidae</taxon>
        <taxon>Pocillopora</taxon>
    </lineage>
</organism>
<comment type="similarity">
    <text evidence="2">Belongs to the tyrosyl-DNA phosphodiesterase family.</text>
</comment>
<gene>
    <name evidence="9" type="ORF">PMEA_00022426</name>
</gene>
<dbReference type="AlphaFoldDB" id="A0AAU9XDL6"/>
<keyword evidence="7" id="KW-0234">DNA repair</keyword>
<evidence type="ECO:0000256" key="6">
    <source>
        <dbReference type="ARBA" id="ARBA00022839"/>
    </source>
</evidence>
<dbReference type="EMBL" id="CALNXJ010000040">
    <property type="protein sequence ID" value="CAH3145229.1"/>
    <property type="molecule type" value="Genomic_DNA"/>
</dbReference>
<keyword evidence="4" id="KW-0227">DNA damage</keyword>
<dbReference type="Pfam" id="PF06087">
    <property type="entry name" value="Tyr-DNA_phospho"/>
    <property type="match status" value="1"/>
</dbReference>
<protein>
    <submittedName>
        <fullName evidence="9">Uncharacterized protein</fullName>
    </submittedName>
</protein>
<evidence type="ECO:0000256" key="5">
    <source>
        <dbReference type="ARBA" id="ARBA00022801"/>
    </source>
</evidence>
<keyword evidence="8" id="KW-0539">Nucleus</keyword>
<evidence type="ECO:0000256" key="4">
    <source>
        <dbReference type="ARBA" id="ARBA00022763"/>
    </source>
</evidence>
<keyword evidence="3" id="KW-0540">Nuclease</keyword>
<name>A0AAU9XDL6_9CNID</name>
<accession>A0AAU9XDL6</accession>
<dbReference type="PANTHER" id="PTHR12415:SF0">
    <property type="entry name" value="TYROSYL-DNA PHOSPHODIESTERASE 1"/>
    <property type="match status" value="1"/>
</dbReference>
<keyword evidence="10" id="KW-1185">Reference proteome</keyword>
<evidence type="ECO:0000313" key="9">
    <source>
        <dbReference type="EMBL" id="CAH3145229.1"/>
    </source>
</evidence>
<dbReference type="Gene3D" id="3.30.870.10">
    <property type="entry name" value="Endonuclease Chain A"/>
    <property type="match status" value="1"/>
</dbReference>
<comment type="subcellular location">
    <subcellularLocation>
        <location evidence="1">Nucleus</location>
    </subcellularLocation>
</comment>
<dbReference type="GO" id="GO:0017005">
    <property type="term" value="F:3'-tyrosyl-DNA phosphodiesterase activity"/>
    <property type="evidence" value="ECO:0007669"/>
    <property type="project" value="TreeGrafter"/>
</dbReference>
<evidence type="ECO:0000256" key="3">
    <source>
        <dbReference type="ARBA" id="ARBA00022722"/>
    </source>
</evidence>
<evidence type="ECO:0000256" key="8">
    <source>
        <dbReference type="ARBA" id="ARBA00023242"/>
    </source>
</evidence>
<reference evidence="9 10" key="1">
    <citation type="submission" date="2022-05" db="EMBL/GenBank/DDBJ databases">
        <authorList>
            <consortium name="Genoscope - CEA"/>
            <person name="William W."/>
        </authorList>
    </citation>
    <scope>NUCLEOTIDE SEQUENCE [LARGE SCALE GENOMIC DNA]</scope>
</reference>
<dbReference type="GO" id="GO:0003697">
    <property type="term" value="F:single-stranded DNA binding"/>
    <property type="evidence" value="ECO:0007669"/>
    <property type="project" value="TreeGrafter"/>
</dbReference>
<dbReference type="GO" id="GO:0005634">
    <property type="term" value="C:nucleus"/>
    <property type="evidence" value="ECO:0007669"/>
    <property type="project" value="UniProtKB-SubCell"/>
</dbReference>
<dbReference type="GO" id="GO:0003690">
    <property type="term" value="F:double-stranded DNA binding"/>
    <property type="evidence" value="ECO:0007669"/>
    <property type="project" value="TreeGrafter"/>
</dbReference>
<comment type="caution">
    <text evidence="9">The sequence shown here is derived from an EMBL/GenBank/DDBJ whole genome shotgun (WGS) entry which is preliminary data.</text>
</comment>
<dbReference type="PANTHER" id="PTHR12415">
    <property type="entry name" value="TYROSYL-DNA PHOSPHODIESTERASE 1"/>
    <property type="match status" value="1"/>
</dbReference>
<keyword evidence="5" id="KW-0378">Hydrolase</keyword>
<dbReference type="Proteomes" id="UP001159428">
    <property type="component" value="Unassembled WGS sequence"/>
</dbReference>
<dbReference type="InterPro" id="IPR010347">
    <property type="entry name" value="Tdp1"/>
</dbReference>
<evidence type="ECO:0000256" key="2">
    <source>
        <dbReference type="ARBA" id="ARBA00010205"/>
    </source>
</evidence>
<dbReference type="GO" id="GO:0006281">
    <property type="term" value="P:DNA repair"/>
    <property type="evidence" value="ECO:0007669"/>
    <property type="project" value="UniProtKB-KW"/>
</dbReference>
<dbReference type="SUPFAM" id="SSF56024">
    <property type="entry name" value="Phospholipase D/nuclease"/>
    <property type="match status" value="1"/>
</dbReference>
<dbReference type="GO" id="GO:0004527">
    <property type="term" value="F:exonuclease activity"/>
    <property type="evidence" value="ECO:0007669"/>
    <property type="project" value="UniProtKB-KW"/>
</dbReference>
<keyword evidence="6" id="KW-0269">Exonuclease</keyword>
<evidence type="ECO:0000256" key="1">
    <source>
        <dbReference type="ARBA" id="ARBA00004123"/>
    </source>
</evidence>
<evidence type="ECO:0000313" key="10">
    <source>
        <dbReference type="Proteomes" id="UP001159428"/>
    </source>
</evidence>
<evidence type="ECO:0000256" key="7">
    <source>
        <dbReference type="ARBA" id="ARBA00023204"/>
    </source>
</evidence>
<proteinExistence type="inferred from homology"/>
<sequence length="77" mass="9091">MIRSYEIGVLFLPKDQDPESKYFHVKGKQESNEKWSSYSVQLPFDVPPLPYTKDESPWMWDVKYNTPDGHGRIWSPS</sequence>